<organism evidence="3 4">
    <name type="scientific">Candidatus Nitrosocosmicus arcticus</name>
    <dbReference type="NCBI Taxonomy" id="2035267"/>
    <lineage>
        <taxon>Archaea</taxon>
        <taxon>Nitrososphaerota</taxon>
        <taxon>Nitrososphaeria</taxon>
        <taxon>Nitrososphaerales</taxon>
        <taxon>Nitrososphaeraceae</taxon>
        <taxon>Candidatus Nitrosocosmicus</taxon>
    </lineage>
</organism>
<feature type="compositionally biased region" description="Low complexity" evidence="1">
    <location>
        <begin position="94"/>
        <end position="106"/>
    </location>
</feature>
<dbReference type="Proteomes" id="UP000315289">
    <property type="component" value="Unassembled WGS sequence"/>
</dbReference>
<evidence type="ECO:0000313" key="3">
    <source>
        <dbReference type="EMBL" id="TVP39343.1"/>
    </source>
</evidence>
<protein>
    <submittedName>
        <fullName evidence="3">Uncharacterized protein</fullName>
    </submittedName>
</protein>
<feature type="compositionally biased region" description="Low complexity" evidence="1">
    <location>
        <begin position="128"/>
        <end position="142"/>
    </location>
</feature>
<dbReference type="RefSeq" id="WP_144734021.1">
    <property type="nucleotide sequence ID" value="NZ_ML675591.1"/>
</dbReference>
<reference evidence="3 4" key="1">
    <citation type="journal article" date="2019" name="Front. Microbiol.">
        <title>Ammonia Oxidation by the Arctic Terrestrial Thaumarchaeote Candidatus Nitrosocosmicus arcticus Is Stimulated by Increasing Temperatures.</title>
        <authorList>
            <person name="Alves R.J.E."/>
            <person name="Kerou M."/>
            <person name="Zappe A."/>
            <person name="Bittner R."/>
            <person name="Abby S.S."/>
            <person name="Schmidt H.A."/>
            <person name="Pfeifer K."/>
            <person name="Schleper C."/>
        </authorList>
    </citation>
    <scope>NUCLEOTIDE SEQUENCE [LARGE SCALE GENOMIC DNA]</scope>
    <source>
        <strain evidence="3 4">Kfb</strain>
    </source>
</reference>
<feature type="compositionally biased region" description="Low complexity" evidence="1">
    <location>
        <begin position="368"/>
        <end position="382"/>
    </location>
</feature>
<feature type="compositionally biased region" description="Low complexity" evidence="1">
    <location>
        <begin position="308"/>
        <end position="322"/>
    </location>
</feature>
<evidence type="ECO:0000313" key="4">
    <source>
        <dbReference type="Proteomes" id="UP000315289"/>
    </source>
</evidence>
<comment type="caution">
    <text evidence="3">The sequence shown here is derived from an EMBL/GenBank/DDBJ whole genome shotgun (WGS) entry which is preliminary data.</text>
</comment>
<keyword evidence="2" id="KW-1133">Transmembrane helix</keyword>
<feature type="compositionally biased region" description="Polar residues" evidence="1">
    <location>
        <begin position="421"/>
        <end position="441"/>
    </location>
</feature>
<keyword evidence="4" id="KW-1185">Reference proteome</keyword>
<keyword evidence="2" id="KW-0812">Transmembrane</keyword>
<feature type="compositionally biased region" description="Polar residues" evidence="1">
    <location>
        <begin position="220"/>
        <end position="233"/>
    </location>
</feature>
<accession>A0A557SRV7</accession>
<feature type="transmembrane region" description="Helical" evidence="2">
    <location>
        <begin position="12"/>
        <end position="36"/>
    </location>
</feature>
<feature type="compositionally biased region" description="Low complexity" evidence="1">
    <location>
        <begin position="248"/>
        <end position="262"/>
    </location>
</feature>
<feature type="region of interest" description="Disordered" evidence="1">
    <location>
        <begin position="71"/>
        <end position="441"/>
    </location>
</feature>
<gene>
    <name evidence="3" type="ORF">NARC_160056</name>
</gene>
<evidence type="ECO:0000256" key="1">
    <source>
        <dbReference type="SAM" id="MobiDB-lite"/>
    </source>
</evidence>
<feature type="compositionally biased region" description="Polar residues" evidence="1">
    <location>
        <begin position="160"/>
        <end position="173"/>
    </location>
</feature>
<evidence type="ECO:0000256" key="2">
    <source>
        <dbReference type="SAM" id="Phobius"/>
    </source>
</evidence>
<dbReference type="EMBL" id="VOAH01000016">
    <property type="protein sequence ID" value="TVP39343.1"/>
    <property type="molecule type" value="Genomic_DNA"/>
</dbReference>
<keyword evidence="2" id="KW-0472">Membrane</keyword>
<feature type="compositionally biased region" description="Polar residues" evidence="1">
    <location>
        <begin position="340"/>
        <end position="353"/>
    </location>
</feature>
<dbReference type="AlphaFoldDB" id="A0A557SRV7"/>
<feature type="compositionally biased region" description="Polar residues" evidence="1">
    <location>
        <begin position="280"/>
        <end position="293"/>
    </location>
</feature>
<feature type="compositionally biased region" description="Low complexity" evidence="1">
    <location>
        <begin position="392"/>
        <end position="415"/>
    </location>
</feature>
<proteinExistence type="predicted"/>
<sequence>MLKLNNTKTTSIVLVVAMLAAIMTIGPVVSSFPSALAHYGVDKDQCKDDEDYYDDNKEACDKNLREHYDEDYNGNYGSKNIDDDDDDNGGNGGNSANQGIGQSQSSRQNSQCVSGDDTNDSCNNLSFQNQENEGNNAAAQSGGNNGDDDDNGGNSANQGIGQSQSSRQNSQCVSGDDTNDSCNNLSFQNQENEGNNAAAQSGGNNGDDDDNGGNSANQGIGQSQSSRQNSQCVSGDDTNDSCNNLSFQNQENEGNNAAAQSGGNNGDDDDNGGNSANQGIGQSQSSRQNSQCVSGDDTNDSCNNLSFQNQENEGNNAAAQSGGNNGDDDDNGGNSANQGIGQSQSSRQNSQCVSGDDTNDSCNNLSFQNQENEGNNAAAQSGGNNGDDDDNGGNSANQGIGQSQSSKQNSQVVSGDDTEDSGNNLSSQNQENEGNNALAQQ</sequence>
<name>A0A557SRV7_9ARCH</name>
<feature type="compositionally biased region" description="Low complexity" evidence="1">
    <location>
        <begin position="188"/>
        <end position="202"/>
    </location>
</feature>